<organism evidence="2 3">
    <name type="scientific">Rossellomorea marisflavi</name>
    <dbReference type="NCBI Taxonomy" id="189381"/>
    <lineage>
        <taxon>Bacteria</taxon>
        <taxon>Bacillati</taxon>
        <taxon>Bacillota</taxon>
        <taxon>Bacilli</taxon>
        <taxon>Bacillales</taxon>
        <taxon>Bacillaceae</taxon>
        <taxon>Rossellomorea</taxon>
    </lineage>
</organism>
<comment type="caution">
    <text evidence="2">The sequence shown here is derived from an EMBL/GenBank/DDBJ whole genome shotgun (WGS) entry which is preliminary data.</text>
</comment>
<name>A0A161TIH2_9BACI</name>
<dbReference type="Proteomes" id="UP000076510">
    <property type="component" value="Unassembled WGS sequence"/>
</dbReference>
<gene>
    <name evidence="2" type="ORF">AV649_16715</name>
</gene>
<dbReference type="EMBL" id="LQQY01000009">
    <property type="protein sequence ID" value="KZE51010.1"/>
    <property type="molecule type" value="Genomic_DNA"/>
</dbReference>
<keyword evidence="1" id="KW-0812">Transmembrane</keyword>
<evidence type="ECO:0000256" key="1">
    <source>
        <dbReference type="SAM" id="Phobius"/>
    </source>
</evidence>
<proteinExistence type="predicted"/>
<evidence type="ECO:0000313" key="2">
    <source>
        <dbReference type="EMBL" id="KZE51010.1"/>
    </source>
</evidence>
<dbReference type="RefSeq" id="WP_063190947.1">
    <property type="nucleotide sequence ID" value="NZ_CP085398.1"/>
</dbReference>
<accession>A0A161TIH2</accession>
<dbReference type="AlphaFoldDB" id="A0A161TIH2"/>
<evidence type="ECO:0000313" key="3">
    <source>
        <dbReference type="Proteomes" id="UP000076510"/>
    </source>
</evidence>
<keyword evidence="1" id="KW-1133">Transmembrane helix</keyword>
<keyword evidence="1" id="KW-0472">Membrane</keyword>
<protein>
    <submittedName>
        <fullName evidence="2">Uncharacterized protein</fullName>
    </submittedName>
</protein>
<feature type="transmembrane region" description="Helical" evidence="1">
    <location>
        <begin position="15"/>
        <end position="42"/>
    </location>
</feature>
<reference evidence="3" key="1">
    <citation type="submission" date="2016-01" db="EMBL/GenBank/DDBJ databases">
        <title>Whole genome sequencing of Bhargavaea cecembensis T14.</title>
        <authorList>
            <person name="Hong K.W."/>
        </authorList>
    </citation>
    <scope>NUCLEOTIDE SEQUENCE [LARGE SCALE GENOMIC DNA]</scope>
    <source>
        <strain evidence="3">M19</strain>
    </source>
</reference>
<sequence length="80" mass="8769">MKKNQIGKLVAFSVLFGYFISGIIGSYAWLISIAPLMFFVSYGANRAMDRRNVSHTARVVSVNAILHPDHGDRGLCRVGG</sequence>